<reference evidence="3" key="1">
    <citation type="journal article" date="2013" name="Nature">
        <title>Draft genome of the wheat A-genome progenitor Triticum urartu.</title>
        <authorList>
            <person name="Ling H.Q."/>
            <person name="Zhao S."/>
            <person name="Liu D."/>
            <person name="Wang J."/>
            <person name="Sun H."/>
            <person name="Zhang C."/>
            <person name="Fan H."/>
            <person name="Li D."/>
            <person name="Dong L."/>
            <person name="Tao Y."/>
            <person name="Gao C."/>
            <person name="Wu H."/>
            <person name="Li Y."/>
            <person name="Cui Y."/>
            <person name="Guo X."/>
            <person name="Zheng S."/>
            <person name="Wang B."/>
            <person name="Yu K."/>
            <person name="Liang Q."/>
            <person name="Yang W."/>
            <person name="Lou X."/>
            <person name="Chen J."/>
            <person name="Feng M."/>
            <person name="Jian J."/>
            <person name="Zhang X."/>
            <person name="Luo G."/>
            <person name="Jiang Y."/>
            <person name="Liu J."/>
            <person name="Wang Z."/>
            <person name="Sha Y."/>
            <person name="Zhang B."/>
            <person name="Wu H."/>
            <person name="Tang D."/>
            <person name="Shen Q."/>
            <person name="Xue P."/>
            <person name="Zou S."/>
            <person name="Wang X."/>
            <person name="Liu X."/>
            <person name="Wang F."/>
            <person name="Yang Y."/>
            <person name="An X."/>
            <person name="Dong Z."/>
            <person name="Zhang K."/>
            <person name="Zhang X."/>
            <person name="Luo M.C."/>
            <person name="Dvorak J."/>
            <person name="Tong Y."/>
            <person name="Wang J."/>
            <person name="Yang H."/>
            <person name="Li Z."/>
            <person name="Wang D."/>
            <person name="Zhang A."/>
            <person name="Wang J."/>
        </authorList>
    </citation>
    <scope>NUCLEOTIDE SEQUENCE</scope>
    <source>
        <strain evidence="3">cv. G1812</strain>
    </source>
</reference>
<protein>
    <submittedName>
        <fullName evidence="2">Uncharacterized protein</fullName>
    </submittedName>
</protein>
<reference evidence="2" key="2">
    <citation type="submission" date="2018-03" db="EMBL/GenBank/DDBJ databases">
        <title>The Triticum urartu genome reveals the dynamic nature of wheat genome evolution.</title>
        <authorList>
            <person name="Ling H."/>
            <person name="Ma B."/>
            <person name="Shi X."/>
            <person name="Liu H."/>
            <person name="Dong L."/>
            <person name="Sun H."/>
            <person name="Cao Y."/>
            <person name="Gao Q."/>
            <person name="Zheng S."/>
            <person name="Li Y."/>
            <person name="Yu Y."/>
            <person name="Du H."/>
            <person name="Qi M."/>
            <person name="Li Y."/>
            <person name="Yu H."/>
            <person name="Cui Y."/>
            <person name="Wang N."/>
            <person name="Chen C."/>
            <person name="Wu H."/>
            <person name="Zhao Y."/>
            <person name="Zhang J."/>
            <person name="Li Y."/>
            <person name="Zhou W."/>
            <person name="Zhang B."/>
            <person name="Hu W."/>
            <person name="Eijk M."/>
            <person name="Tang J."/>
            <person name="Witsenboer H."/>
            <person name="Zhao S."/>
            <person name="Li Z."/>
            <person name="Zhang A."/>
            <person name="Wang D."/>
            <person name="Liang C."/>
        </authorList>
    </citation>
    <scope>NUCLEOTIDE SEQUENCE [LARGE SCALE GENOMIC DNA]</scope>
    <source>
        <strain evidence="2">cv. G1812</strain>
    </source>
</reference>
<reference evidence="2" key="3">
    <citation type="submission" date="2022-06" db="UniProtKB">
        <authorList>
            <consortium name="EnsemblPlants"/>
        </authorList>
    </citation>
    <scope>IDENTIFICATION</scope>
</reference>
<dbReference type="EnsemblPlants" id="TuG1812G0500000868.01.T01">
    <property type="protein sequence ID" value="TuG1812G0500000868.01.T01"/>
    <property type="gene ID" value="TuG1812G0500000868.01"/>
</dbReference>
<proteinExistence type="predicted"/>
<name>A0A8R7UF11_TRIUA</name>
<keyword evidence="3" id="KW-1185">Reference proteome</keyword>
<accession>A0A8R7UF11</accession>
<feature type="region of interest" description="Disordered" evidence="1">
    <location>
        <begin position="1"/>
        <end position="26"/>
    </location>
</feature>
<dbReference type="Proteomes" id="UP000015106">
    <property type="component" value="Chromosome 5"/>
</dbReference>
<evidence type="ECO:0000256" key="1">
    <source>
        <dbReference type="SAM" id="MobiDB-lite"/>
    </source>
</evidence>
<organism evidence="2 3">
    <name type="scientific">Triticum urartu</name>
    <name type="common">Red wild einkorn</name>
    <name type="synonym">Crithodium urartu</name>
    <dbReference type="NCBI Taxonomy" id="4572"/>
    <lineage>
        <taxon>Eukaryota</taxon>
        <taxon>Viridiplantae</taxon>
        <taxon>Streptophyta</taxon>
        <taxon>Embryophyta</taxon>
        <taxon>Tracheophyta</taxon>
        <taxon>Spermatophyta</taxon>
        <taxon>Magnoliopsida</taxon>
        <taxon>Liliopsida</taxon>
        <taxon>Poales</taxon>
        <taxon>Poaceae</taxon>
        <taxon>BOP clade</taxon>
        <taxon>Pooideae</taxon>
        <taxon>Triticodae</taxon>
        <taxon>Triticeae</taxon>
        <taxon>Triticinae</taxon>
        <taxon>Triticum</taxon>
    </lineage>
</organism>
<dbReference type="Gramene" id="TuG1812G0500000868.01.T01">
    <property type="protein sequence ID" value="TuG1812G0500000868.01.T01"/>
    <property type="gene ID" value="TuG1812G0500000868.01"/>
</dbReference>
<evidence type="ECO:0000313" key="2">
    <source>
        <dbReference type="EnsemblPlants" id="TuG1812G0500000868.01.T01"/>
    </source>
</evidence>
<sequence>RGTRPPQLDPHRPPSPALRRPSSPRIGRAAPIFDPSMFEVMCTENEIAEPTQQGSIYLLLLFLQFCKPDLCQVHCIIYL</sequence>
<dbReference type="AlphaFoldDB" id="A0A8R7UF11"/>
<evidence type="ECO:0000313" key="3">
    <source>
        <dbReference type="Proteomes" id="UP000015106"/>
    </source>
</evidence>